<proteinExistence type="predicted"/>
<evidence type="ECO:0000259" key="2">
    <source>
        <dbReference type="Pfam" id="PF07727"/>
    </source>
</evidence>
<accession>A0A6L2J8X7</accession>
<feature type="domain" description="Reverse transcriptase Ty1/copia-type" evidence="2">
    <location>
        <begin position="819"/>
        <end position="894"/>
    </location>
</feature>
<feature type="compositionally biased region" description="Basic and acidic residues" evidence="1">
    <location>
        <begin position="1266"/>
        <end position="1283"/>
    </location>
</feature>
<feature type="compositionally biased region" description="Polar residues" evidence="1">
    <location>
        <begin position="718"/>
        <end position="741"/>
    </location>
</feature>
<feature type="domain" description="Reverse transcriptase Ty1/copia-type" evidence="2">
    <location>
        <begin position="948"/>
        <end position="1045"/>
    </location>
</feature>
<evidence type="ECO:0000256" key="1">
    <source>
        <dbReference type="SAM" id="MobiDB-lite"/>
    </source>
</evidence>
<feature type="region of interest" description="Disordered" evidence="1">
    <location>
        <begin position="1266"/>
        <end position="1286"/>
    </location>
</feature>
<protein>
    <submittedName>
        <fullName evidence="3">Copia protein</fullName>
    </submittedName>
</protein>
<organism evidence="3">
    <name type="scientific">Tanacetum cinerariifolium</name>
    <name type="common">Dalmatian daisy</name>
    <name type="synonym">Chrysanthemum cinerariifolium</name>
    <dbReference type="NCBI Taxonomy" id="118510"/>
    <lineage>
        <taxon>Eukaryota</taxon>
        <taxon>Viridiplantae</taxon>
        <taxon>Streptophyta</taxon>
        <taxon>Embryophyta</taxon>
        <taxon>Tracheophyta</taxon>
        <taxon>Spermatophyta</taxon>
        <taxon>Magnoliopsida</taxon>
        <taxon>eudicotyledons</taxon>
        <taxon>Gunneridae</taxon>
        <taxon>Pentapetalae</taxon>
        <taxon>asterids</taxon>
        <taxon>campanulids</taxon>
        <taxon>Asterales</taxon>
        <taxon>Asteraceae</taxon>
        <taxon>Asteroideae</taxon>
        <taxon>Anthemideae</taxon>
        <taxon>Anthemidinae</taxon>
        <taxon>Tanacetum</taxon>
    </lineage>
</organism>
<dbReference type="InterPro" id="IPR013103">
    <property type="entry name" value="RVT_2"/>
</dbReference>
<dbReference type="PANTHER" id="PTHR11439:SF509">
    <property type="entry name" value="RNA-DIRECTED DNA POLYMERASE"/>
    <property type="match status" value="1"/>
</dbReference>
<feature type="compositionally biased region" description="Polar residues" evidence="1">
    <location>
        <begin position="1203"/>
        <end position="1213"/>
    </location>
</feature>
<name>A0A6L2J8X7_TANCI</name>
<dbReference type="PANTHER" id="PTHR11439">
    <property type="entry name" value="GAG-POL-RELATED RETROTRANSPOSON"/>
    <property type="match status" value="1"/>
</dbReference>
<evidence type="ECO:0000313" key="3">
    <source>
        <dbReference type="EMBL" id="GEU33346.1"/>
    </source>
</evidence>
<feature type="region of interest" description="Disordered" evidence="1">
    <location>
        <begin position="524"/>
        <end position="618"/>
    </location>
</feature>
<feature type="region of interest" description="Disordered" evidence="1">
    <location>
        <begin position="1200"/>
        <end position="1224"/>
    </location>
</feature>
<sequence length="1338" mass="149501">MHIKFEMSMMGELKFFLRIQIHQSPRGIFINQPKYAQEILKTHGMTSCDSAGTPMATKPLDADLSGTPVNQTKYYSMVRALMYLTEVDQILYMLHVIVLVIKRDQLKSTSGRLNESFGDKQVSGSSKKQDCTSMSSVEAEYVSLSACCAQVLWLRTQLTDYGFYFDKIPMYYDSKAAIAILCNPIQHSRTKHTDVRYHFIKEQVEKAAANRVLVLVFDRGCGFMERGFLDSGAKKKEKEGGVSKVGDSNNVVAARNVTTKAQVGAIPTNVMGSGSKVTFGDMGKANKDGAATSVIPKVGDVAANDNGLKTGSSFTSLLRPIEACNKEAAAKVKGRYENSIVGFFLGKDPSFLVVQQDQVIEKGPWMICKSPIILSIWSPSVSLKRGEPIMLDAFMSSMCVESWGRISFARALIEIDTAVGLKKEVSMAIPDDEGDGYIKEVVRVEYEWNPPHCVDCQSFGHDTLSCPKRVVKEVPKSSFKVAKATAMDEDDDGFTEVKSCKKNKGANFGGIKLNKPKSMVMWQKKKGMDAKSNTTSPSCSSNSGGKDKGVSNPGLNTSNAFDVLNVDGDDMGDFGTQPKVSEQVSSDLNENRKETSQPSILNSGFGNGSKDKGVSSPPVVKNTWDDCIHASDTSNEEDGVLAYASSFGGGNQLEEEDFGFYDGYEDQVVDIQGALKEFYDFKLSGSDSSKELNERPSKEELDNLFGPMYEEYYATRTPEVSDNSAINTLDNEDTPSSSSTIIEDHESPQIVSLSEEPIVQESTTPDPSNTYKFHQQHRFTDRWTKGHPIEQVIGDPFKSVITRSRLYTDAEMCIYALTKNKKDAENTVIQNKSRLVDKSYSQQEGIDFEESFAPVVQLEAVKMFVAYAAHKNFTIYQMDVKTAFLNGPLKEEVFDPSNTYEFHQQHRFTDRWTKGHPIEQVIGDPFKSVITRSRLYTDAEMCIYALTKNKKDAENTVIQNKSRLVDKSYSQQEGIDFEESFAPVVQLEAVKMFVAYAAHKNFTIYQMDVKTAFLNGPLKEEVFVSHPNGFVDPDFSNHVYRLKKDFNPHGSTTNHSRDQLVTTKYQPIRRCNNYAILENISCLKECKIVGQLLVDHALSYALTVTVDVPAIYLQKEITYTVDMFHATLKLPVETPKKSFIVPATLEFIQPFSNIVGYQGIVDKDDVPLVSVYTTGNVTVRGMLILNEFITDDIDATEKYKETPSANRTPTPTVVDQKKKRKQAVRELSTPRKSLKIAEEQVNVAVVEKHKLAEEVENIFEASSCKVRDAHHGNDGSPEGEKRTQRQKTSKGYELIVKFCYVTLERVLNEVKLKIFETKFLKKAPLLGRLDLDIMKAYE</sequence>
<comment type="caution">
    <text evidence="3">The sequence shown here is derived from an EMBL/GenBank/DDBJ whole genome shotgun (WGS) entry which is preliminary data.</text>
</comment>
<dbReference type="Pfam" id="PF07727">
    <property type="entry name" value="RVT_2"/>
    <property type="match status" value="2"/>
</dbReference>
<reference evidence="3" key="1">
    <citation type="journal article" date="2019" name="Sci. Rep.">
        <title>Draft genome of Tanacetum cinerariifolium, the natural source of mosquito coil.</title>
        <authorList>
            <person name="Yamashiro T."/>
            <person name="Shiraishi A."/>
            <person name="Satake H."/>
            <person name="Nakayama K."/>
        </authorList>
    </citation>
    <scope>NUCLEOTIDE SEQUENCE</scope>
</reference>
<feature type="compositionally biased region" description="Low complexity" evidence="1">
    <location>
        <begin position="532"/>
        <end position="543"/>
    </location>
</feature>
<gene>
    <name evidence="3" type="ORF">Tci_005324</name>
</gene>
<dbReference type="EMBL" id="BKCJ010000453">
    <property type="protein sequence ID" value="GEU33346.1"/>
    <property type="molecule type" value="Genomic_DNA"/>
</dbReference>
<feature type="compositionally biased region" description="Polar residues" evidence="1">
    <location>
        <begin position="578"/>
        <end position="588"/>
    </location>
</feature>
<dbReference type="CDD" id="cd09272">
    <property type="entry name" value="RNase_HI_RT_Ty1"/>
    <property type="match status" value="1"/>
</dbReference>
<feature type="region of interest" description="Disordered" evidence="1">
    <location>
        <begin position="716"/>
        <end position="748"/>
    </location>
</feature>